<dbReference type="KEGG" id="plei:Q9312_13845"/>
<dbReference type="SUPFAM" id="SSF53474">
    <property type="entry name" value="alpha/beta-Hydrolases"/>
    <property type="match status" value="1"/>
</dbReference>
<dbReference type="EC" id="3.1.2.22" evidence="1"/>
<sequence length="167" mass="18784">MLVLFSHGKESGAWGRKIQQLSQVSSKVGLAVDSIDYTDLDEPDERVQRLLLYLAQVDVPVILVGSSMGGYVSLVAASLHKVQGLFLLAPALYMDGYEQQSYQPIPCPLEIVHGWHDDVVPVENSLRFAKTFPCTLHLVDDDHRLRKSLPSIESWFESFLAPYQENR</sequence>
<dbReference type="InterPro" id="IPR052382">
    <property type="entry name" value="ABHD10_acyl-thioesterase"/>
</dbReference>
<organism evidence="13 14">
    <name type="scientific">Pleionea litopenaei</name>
    <dbReference type="NCBI Taxonomy" id="3070815"/>
    <lineage>
        <taxon>Bacteria</taxon>
        <taxon>Pseudomonadati</taxon>
        <taxon>Pseudomonadota</taxon>
        <taxon>Gammaproteobacteria</taxon>
        <taxon>Oceanospirillales</taxon>
        <taxon>Pleioneaceae</taxon>
        <taxon>Pleionea</taxon>
    </lineage>
</organism>
<keyword evidence="14" id="KW-1185">Reference proteome</keyword>
<evidence type="ECO:0000256" key="7">
    <source>
        <dbReference type="ARBA" id="ARBA00042645"/>
    </source>
</evidence>
<accession>A0AA51RRI4</accession>
<dbReference type="RefSeq" id="WP_309201453.1">
    <property type="nucleotide sequence ID" value="NZ_CP133548.1"/>
</dbReference>
<reference evidence="13 14" key="1">
    <citation type="submission" date="2023-08" db="EMBL/GenBank/DDBJ databases">
        <title>Pleionea litopenaei sp. nov., isolated from stomach of juvenile Litopenaeus vannamei.</title>
        <authorList>
            <person name="Rho A.M."/>
            <person name="Hwang C.Y."/>
        </authorList>
    </citation>
    <scope>NUCLEOTIDE SEQUENCE [LARGE SCALE GENOMIC DNA]</scope>
    <source>
        <strain evidence="13 14">HL-JVS1</strain>
    </source>
</reference>
<dbReference type="PANTHER" id="PTHR16138:SF7">
    <property type="entry name" value="PALMITOYL-PROTEIN THIOESTERASE ABHD10, MITOCHONDRIAL"/>
    <property type="match status" value="1"/>
</dbReference>
<dbReference type="Gene3D" id="3.40.50.1820">
    <property type="entry name" value="alpha/beta hydrolase"/>
    <property type="match status" value="1"/>
</dbReference>
<feature type="domain" description="AB hydrolase-1" evidence="12">
    <location>
        <begin position="3"/>
        <end position="110"/>
    </location>
</feature>
<evidence type="ECO:0000256" key="11">
    <source>
        <dbReference type="ARBA" id="ARBA00047972"/>
    </source>
</evidence>
<evidence type="ECO:0000313" key="13">
    <source>
        <dbReference type="EMBL" id="WMS86301.1"/>
    </source>
</evidence>
<dbReference type="Proteomes" id="UP001239782">
    <property type="component" value="Chromosome"/>
</dbReference>
<evidence type="ECO:0000256" key="2">
    <source>
        <dbReference type="ARBA" id="ARBA00022801"/>
    </source>
</evidence>
<dbReference type="EMBL" id="CP133548">
    <property type="protein sequence ID" value="WMS86301.1"/>
    <property type="molecule type" value="Genomic_DNA"/>
</dbReference>
<dbReference type="InterPro" id="IPR000073">
    <property type="entry name" value="AB_hydrolase_1"/>
</dbReference>
<gene>
    <name evidence="13" type="ORF">Q9312_13845</name>
</gene>
<evidence type="ECO:0000256" key="9">
    <source>
        <dbReference type="ARBA" id="ARBA00046047"/>
    </source>
</evidence>
<dbReference type="GO" id="GO:0008474">
    <property type="term" value="F:palmitoyl-(protein) hydrolase activity"/>
    <property type="evidence" value="ECO:0007669"/>
    <property type="project" value="UniProtKB-EC"/>
</dbReference>
<evidence type="ECO:0000256" key="6">
    <source>
        <dbReference type="ARBA" id="ARBA00041520"/>
    </source>
</evidence>
<dbReference type="InterPro" id="IPR029058">
    <property type="entry name" value="AB_hydrolase_fold"/>
</dbReference>
<dbReference type="Pfam" id="PF12697">
    <property type="entry name" value="Abhydrolase_6"/>
    <property type="match status" value="1"/>
</dbReference>
<keyword evidence="3" id="KW-0809">Transit peptide</keyword>
<dbReference type="EC" id="3.1.1.93" evidence="4"/>
<keyword evidence="2 13" id="KW-0378">Hydrolase</keyword>
<proteinExistence type="predicted"/>
<name>A0AA51RRI4_9GAMM</name>
<evidence type="ECO:0000313" key="14">
    <source>
        <dbReference type="Proteomes" id="UP001239782"/>
    </source>
</evidence>
<comment type="function">
    <text evidence="9">Acts as an acyl-protein thioesterase that hydrolyzes fatty acids from acylated residues in proteins. Regulates the mitochondrial S-depalmitoylation of the nucleophilic active site residue of peroxiredoxin-5/PRDX5, a key antioxidant protein, therefore modulating mitochondrial antioxidant ability. Also catalyzes the deglucuronidation of mycophenolic acid acyl-glucuronide, an active metabolite of the immunosuppressant drug mycophenolate.</text>
</comment>
<evidence type="ECO:0000256" key="8">
    <source>
        <dbReference type="ARBA" id="ARBA00042704"/>
    </source>
</evidence>
<evidence type="ECO:0000256" key="4">
    <source>
        <dbReference type="ARBA" id="ARBA00039132"/>
    </source>
</evidence>
<dbReference type="PANTHER" id="PTHR16138">
    <property type="entry name" value="MYCOPHENOLIC ACID ACYL-GLUCURONIDE ESTERASE, MITOCHONDRIAL"/>
    <property type="match status" value="1"/>
</dbReference>
<dbReference type="GO" id="GO:0102390">
    <property type="term" value="F:mycophenolic acid acyl-glucuronide esterase activity"/>
    <property type="evidence" value="ECO:0007669"/>
    <property type="project" value="UniProtKB-EC"/>
</dbReference>
<comment type="catalytic activity">
    <reaction evidence="10">
        <text>S-hexadecanoyl-L-cysteinyl-[protein] + H2O = L-cysteinyl-[protein] + hexadecanoate + H(+)</text>
        <dbReference type="Rhea" id="RHEA:19233"/>
        <dbReference type="Rhea" id="RHEA-COMP:10131"/>
        <dbReference type="Rhea" id="RHEA-COMP:11032"/>
        <dbReference type="ChEBI" id="CHEBI:7896"/>
        <dbReference type="ChEBI" id="CHEBI:15377"/>
        <dbReference type="ChEBI" id="CHEBI:15378"/>
        <dbReference type="ChEBI" id="CHEBI:29950"/>
        <dbReference type="ChEBI" id="CHEBI:74151"/>
        <dbReference type="EC" id="3.1.2.22"/>
    </reaction>
    <physiologicalReaction direction="left-to-right" evidence="10">
        <dbReference type="Rhea" id="RHEA:19234"/>
    </physiologicalReaction>
</comment>
<evidence type="ECO:0000256" key="1">
    <source>
        <dbReference type="ARBA" id="ARBA00012423"/>
    </source>
</evidence>
<dbReference type="AlphaFoldDB" id="A0AA51RRI4"/>
<evidence type="ECO:0000259" key="12">
    <source>
        <dbReference type="Pfam" id="PF12697"/>
    </source>
</evidence>
<evidence type="ECO:0000256" key="3">
    <source>
        <dbReference type="ARBA" id="ARBA00022946"/>
    </source>
</evidence>
<evidence type="ECO:0000256" key="10">
    <source>
        <dbReference type="ARBA" id="ARBA00047409"/>
    </source>
</evidence>
<protein>
    <recommendedName>
        <fullName evidence="5">Palmitoyl-protein thioesterase ABHD10, mitochondrial</fullName>
        <ecNumber evidence="4">3.1.1.93</ecNumber>
        <ecNumber evidence="1">3.1.2.22</ecNumber>
    </recommendedName>
    <alternativeName>
        <fullName evidence="7">Acyl-protein thioesterase ABHD10</fullName>
    </alternativeName>
    <alternativeName>
        <fullName evidence="8">Alpha/beta hydrolase domain-containing protein 10</fullName>
    </alternativeName>
    <alternativeName>
        <fullName evidence="6">Mycophenolic acid acyl-glucuronide esterase, mitochondrial</fullName>
    </alternativeName>
</protein>
<evidence type="ECO:0000256" key="5">
    <source>
        <dbReference type="ARBA" id="ARBA00039314"/>
    </source>
</evidence>
<comment type="catalytic activity">
    <reaction evidence="11">
        <text>mycophenolic acid O-acyl-beta-D-glucuronide + H2O = mycophenolate + D-glucuronate + H(+)</text>
        <dbReference type="Rhea" id="RHEA:34179"/>
        <dbReference type="ChEBI" id="CHEBI:15377"/>
        <dbReference type="ChEBI" id="CHEBI:15378"/>
        <dbReference type="ChEBI" id="CHEBI:58720"/>
        <dbReference type="ChEBI" id="CHEBI:62932"/>
        <dbReference type="ChEBI" id="CHEBI:66982"/>
        <dbReference type="EC" id="3.1.1.93"/>
    </reaction>
    <physiologicalReaction direction="left-to-right" evidence="11">
        <dbReference type="Rhea" id="RHEA:34180"/>
    </physiologicalReaction>
</comment>